<accession>A0ABN2I2B3</accession>
<organism evidence="1 2">
    <name type="scientific">Fodinicola feengrottensis</name>
    <dbReference type="NCBI Taxonomy" id="435914"/>
    <lineage>
        <taxon>Bacteria</taxon>
        <taxon>Bacillati</taxon>
        <taxon>Actinomycetota</taxon>
        <taxon>Actinomycetes</taxon>
        <taxon>Mycobacteriales</taxon>
        <taxon>Fodinicola</taxon>
    </lineage>
</organism>
<keyword evidence="2" id="KW-1185">Reference proteome</keyword>
<evidence type="ECO:0008006" key="3">
    <source>
        <dbReference type="Google" id="ProtNLM"/>
    </source>
</evidence>
<name>A0ABN2I2B3_9ACTN</name>
<sequence>MTNTESITADVVRIAADHNMSKHLGNWTTARSFEVRARRGAVVIDLRSPAIAEGDIELAVDIDHSMVKLLLPSDATVDQWGIEWTGRGRIKDLEGGGAGGGRRVVITGRIRGGEIRVNRGGIAILSALFSREFVADALRAHREGAMTTIDDPTRAF</sequence>
<reference evidence="1 2" key="1">
    <citation type="journal article" date="2019" name="Int. J. Syst. Evol. Microbiol.">
        <title>The Global Catalogue of Microorganisms (GCM) 10K type strain sequencing project: providing services to taxonomists for standard genome sequencing and annotation.</title>
        <authorList>
            <consortium name="The Broad Institute Genomics Platform"/>
            <consortium name="The Broad Institute Genome Sequencing Center for Infectious Disease"/>
            <person name="Wu L."/>
            <person name="Ma J."/>
        </authorList>
    </citation>
    <scope>NUCLEOTIDE SEQUENCE [LARGE SCALE GENOMIC DNA]</scope>
    <source>
        <strain evidence="1 2">JCM 14718</strain>
    </source>
</reference>
<comment type="caution">
    <text evidence="1">The sequence shown here is derived from an EMBL/GenBank/DDBJ whole genome shotgun (WGS) entry which is preliminary data.</text>
</comment>
<evidence type="ECO:0000313" key="1">
    <source>
        <dbReference type="EMBL" id="GAA1697072.1"/>
    </source>
</evidence>
<dbReference type="Proteomes" id="UP001500618">
    <property type="component" value="Unassembled WGS sequence"/>
</dbReference>
<dbReference type="RefSeq" id="WP_279579053.1">
    <property type="nucleotide sequence ID" value="NZ_BAAANY010000020.1"/>
</dbReference>
<evidence type="ECO:0000313" key="2">
    <source>
        <dbReference type="Proteomes" id="UP001500618"/>
    </source>
</evidence>
<dbReference type="EMBL" id="BAAANY010000020">
    <property type="protein sequence ID" value="GAA1697072.1"/>
    <property type="molecule type" value="Genomic_DNA"/>
</dbReference>
<protein>
    <recommendedName>
        <fullName evidence="3">SRPBCC family protein</fullName>
    </recommendedName>
</protein>
<proteinExistence type="predicted"/>
<gene>
    <name evidence="1" type="ORF">GCM10009765_53040</name>
</gene>